<evidence type="ECO:0000256" key="7">
    <source>
        <dbReference type="ARBA" id="ARBA00023128"/>
    </source>
</evidence>
<keyword evidence="6 12" id="KW-1133">Transmembrane helix</keyword>
<dbReference type="GO" id="GO:0008495">
    <property type="term" value="F:protoheme IX farnesyltransferase activity"/>
    <property type="evidence" value="ECO:0007669"/>
    <property type="project" value="InterPro"/>
</dbReference>
<keyword evidence="14" id="KW-1185">Reference proteome</keyword>
<comment type="caution">
    <text evidence="13">The sequence shown here is derived from an EMBL/GenBank/DDBJ whole genome shotgun (WGS) entry which is preliminary data.</text>
</comment>
<gene>
    <name evidence="13" type="primary">COX10</name>
    <name evidence="13" type="ORF">C6P40_005433</name>
</gene>
<organism evidence="13 14">
    <name type="scientific">Pichia californica</name>
    <dbReference type="NCBI Taxonomy" id="460514"/>
    <lineage>
        <taxon>Eukaryota</taxon>
        <taxon>Fungi</taxon>
        <taxon>Dikarya</taxon>
        <taxon>Ascomycota</taxon>
        <taxon>Saccharomycotina</taxon>
        <taxon>Pichiomycetes</taxon>
        <taxon>Pichiales</taxon>
        <taxon>Pichiaceae</taxon>
        <taxon>Pichia</taxon>
    </lineage>
</organism>
<dbReference type="InterPro" id="IPR000537">
    <property type="entry name" value="UbiA_prenyltransferase"/>
</dbReference>
<dbReference type="GO" id="GO:0031966">
    <property type="term" value="C:mitochondrial membrane"/>
    <property type="evidence" value="ECO:0007669"/>
    <property type="project" value="UniProtKB-SubCell"/>
</dbReference>
<keyword evidence="9 11" id="KW-0472">Membrane</keyword>
<evidence type="ECO:0000256" key="3">
    <source>
        <dbReference type="ARBA" id="ARBA00022679"/>
    </source>
</evidence>
<dbReference type="InterPro" id="IPR044878">
    <property type="entry name" value="UbiA_sf"/>
</dbReference>
<keyword evidence="3 11" id="KW-0808">Transferase</keyword>
<evidence type="ECO:0000256" key="10">
    <source>
        <dbReference type="ARBA" id="ARBA00030253"/>
    </source>
</evidence>
<protein>
    <recommendedName>
        <fullName evidence="2 11">Protoheme IX farnesyltransferase, mitochondrial</fullName>
        <ecNumber evidence="11">2.5.1.-</ecNumber>
    </recommendedName>
    <alternativeName>
        <fullName evidence="10 11">Heme O synthase</fullName>
    </alternativeName>
</protein>
<evidence type="ECO:0000256" key="4">
    <source>
        <dbReference type="ARBA" id="ARBA00022692"/>
    </source>
</evidence>
<evidence type="ECO:0000256" key="2">
    <source>
        <dbReference type="ARBA" id="ARBA00016335"/>
    </source>
</evidence>
<keyword evidence="7 11" id="KW-0496">Mitochondrion</keyword>
<evidence type="ECO:0000256" key="6">
    <source>
        <dbReference type="ARBA" id="ARBA00022989"/>
    </source>
</evidence>
<dbReference type="PANTHER" id="PTHR43448:SF2">
    <property type="entry name" value="PROTOHEME IX FARNESYLTRANSFERASE, MITOCHONDRIAL"/>
    <property type="match status" value="1"/>
</dbReference>
<dbReference type="InterPro" id="IPR006369">
    <property type="entry name" value="Protohaem_IX_farnesylTrfase"/>
</dbReference>
<proteinExistence type="inferred from homology"/>
<evidence type="ECO:0000256" key="9">
    <source>
        <dbReference type="ARBA" id="ARBA00023136"/>
    </source>
</evidence>
<dbReference type="InterPro" id="IPR016315">
    <property type="entry name" value="Protohaem_IX_farnesylTrfase_mt"/>
</dbReference>
<keyword evidence="8 11" id="KW-0350">Heme biosynthesis</keyword>
<dbReference type="EC" id="2.5.1.-" evidence="11"/>
<dbReference type="PIRSF" id="PIRSF001773">
    <property type="entry name" value="COX10"/>
    <property type="match status" value="1"/>
</dbReference>
<sequence>MLFQIYSSKSPLLSVIKGQVSLYSSTSGSYLQSSTLNSCDFKSLHYSNNIINNITLNFIGSNVNSINSSLNSKKPSLRFTPNYRITIPNLINNVSTSRSIYSTHTNSSTITADSNVSLHNKRSPLDAVAGICHPSNSNTIPSSSIDKTTITDSAKSHIPFEVKTKNSKRDERSVLEQYFQGENKTIKQLFDPYLILTKPHLTFLIMLSSICSYTLAPNAVDMTCFIFLTIGTLLSSGAANAINMGREPNFDSQMVRTSTRPVVTGLIKPNEAFTFAAITGTLGCTILYYGVNPTVAALGATNIVLYSWLYTSLKRKSILNTWVGAIVGAIPPLMGWAACSSLSDPGAWCLALLLYAWQFPHFNSLSHNIKDEYKRAGYVMTAFVNPKLNARVALRYSIAMFPICFAMIYFGVCDPYFAIDSSVLNAWMTYNSFKFWLQQRHNYSKKVLESGGATKSDIAAANIWAKKTFWSSIWQLPVVLALAMLHKQGQWDRFFGNSEEKALES</sequence>
<keyword evidence="5" id="KW-0809">Transit peptide</keyword>
<dbReference type="PROSITE" id="PS00943">
    <property type="entry name" value="UBIA"/>
    <property type="match status" value="1"/>
</dbReference>
<name>A0A9P6WNF6_9ASCO</name>
<dbReference type="Pfam" id="PF01040">
    <property type="entry name" value="UbiA"/>
    <property type="match status" value="1"/>
</dbReference>
<feature type="transmembrane region" description="Helical" evidence="12">
    <location>
        <begin position="393"/>
        <end position="412"/>
    </location>
</feature>
<dbReference type="HAMAP" id="MF_00154">
    <property type="entry name" value="CyoE_CtaB"/>
    <property type="match status" value="1"/>
</dbReference>
<feature type="transmembrane region" description="Helical" evidence="12">
    <location>
        <begin position="295"/>
        <end position="311"/>
    </location>
</feature>
<evidence type="ECO:0000256" key="11">
    <source>
        <dbReference type="PIRNR" id="PIRNR001773"/>
    </source>
</evidence>
<dbReference type="AlphaFoldDB" id="A0A9P6WNF6"/>
<evidence type="ECO:0000256" key="1">
    <source>
        <dbReference type="ARBA" id="ARBA00004225"/>
    </source>
</evidence>
<dbReference type="Proteomes" id="UP000697127">
    <property type="component" value="Unassembled WGS sequence"/>
</dbReference>
<feature type="transmembrane region" description="Helical" evidence="12">
    <location>
        <begin position="318"/>
        <end position="339"/>
    </location>
</feature>
<dbReference type="CDD" id="cd13957">
    <property type="entry name" value="PT_UbiA_Cox10"/>
    <property type="match status" value="1"/>
</dbReference>
<dbReference type="NCBIfam" id="TIGR01473">
    <property type="entry name" value="cyoE_ctaB"/>
    <property type="match status" value="1"/>
</dbReference>
<dbReference type="EMBL" id="PUHW01000095">
    <property type="protein sequence ID" value="KAG0689203.1"/>
    <property type="molecule type" value="Genomic_DNA"/>
</dbReference>
<evidence type="ECO:0000256" key="8">
    <source>
        <dbReference type="ARBA" id="ARBA00023133"/>
    </source>
</evidence>
<dbReference type="InterPro" id="IPR030470">
    <property type="entry name" value="UbiA_prenylTrfase_CS"/>
</dbReference>
<keyword evidence="4 12" id="KW-0812">Transmembrane</keyword>
<evidence type="ECO:0000313" key="13">
    <source>
        <dbReference type="EMBL" id="KAG0689203.1"/>
    </source>
</evidence>
<dbReference type="GO" id="GO:0006784">
    <property type="term" value="P:heme A biosynthetic process"/>
    <property type="evidence" value="ECO:0007669"/>
    <property type="project" value="TreeGrafter"/>
</dbReference>
<accession>A0A9P6WNF6</accession>
<comment type="subcellular location">
    <subcellularLocation>
        <location evidence="1">Mitochondrion membrane</location>
        <topology evidence="1">Multi-pass membrane protein</topology>
    </subcellularLocation>
</comment>
<dbReference type="FunFam" id="1.10.357.140:FF:000004">
    <property type="entry name" value="Protoheme IX farnesyltransferase, mitochondrial"/>
    <property type="match status" value="1"/>
</dbReference>
<dbReference type="Gene3D" id="1.10.357.140">
    <property type="entry name" value="UbiA prenyltransferase"/>
    <property type="match status" value="1"/>
</dbReference>
<evidence type="ECO:0000256" key="12">
    <source>
        <dbReference type="SAM" id="Phobius"/>
    </source>
</evidence>
<evidence type="ECO:0000256" key="5">
    <source>
        <dbReference type="ARBA" id="ARBA00022946"/>
    </source>
</evidence>
<dbReference type="PANTHER" id="PTHR43448">
    <property type="entry name" value="PROTOHEME IX FARNESYLTRANSFERASE, MITOCHONDRIAL"/>
    <property type="match status" value="1"/>
</dbReference>
<evidence type="ECO:0000313" key="14">
    <source>
        <dbReference type="Proteomes" id="UP000697127"/>
    </source>
</evidence>
<comment type="similarity">
    <text evidence="11">Belongs to the ubiA prenyltransferase family.</text>
</comment>
<reference evidence="13" key="1">
    <citation type="submission" date="2020-11" db="EMBL/GenBank/DDBJ databases">
        <title>Kefir isolates.</title>
        <authorList>
            <person name="Marcisauskas S."/>
            <person name="Kim Y."/>
            <person name="Blasche S."/>
        </authorList>
    </citation>
    <scope>NUCLEOTIDE SEQUENCE</scope>
    <source>
        <strain evidence="13">Olga-1</strain>
    </source>
</reference>
<comment type="function">
    <text evidence="11">Converts protoheme IX and farnesyl diphosphate to heme O.</text>
</comment>